<evidence type="ECO:0000256" key="4">
    <source>
        <dbReference type="ARBA" id="ARBA00023163"/>
    </source>
</evidence>
<dbReference type="InterPro" id="IPR036388">
    <property type="entry name" value="WH-like_DNA-bd_sf"/>
</dbReference>
<keyword evidence="4" id="KW-0804">Transcription</keyword>
<evidence type="ECO:0000259" key="5">
    <source>
        <dbReference type="PROSITE" id="PS50931"/>
    </source>
</evidence>
<gene>
    <name evidence="6" type="ORF">JHL17_36140</name>
</gene>
<dbReference type="Proteomes" id="UP000652760">
    <property type="component" value="Unassembled WGS sequence"/>
</dbReference>
<comment type="similarity">
    <text evidence="1">Belongs to the LysR transcriptional regulatory family.</text>
</comment>
<keyword evidence="2" id="KW-0805">Transcription regulation</keyword>
<dbReference type="Gene3D" id="3.40.190.290">
    <property type="match status" value="1"/>
</dbReference>
<comment type="caution">
    <text evidence="6">The sequence shown here is derived from an EMBL/GenBank/DDBJ whole genome shotgun (WGS) entry which is preliminary data.</text>
</comment>
<evidence type="ECO:0000256" key="1">
    <source>
        <dbReference type="ARBA" id="ARBA00009437"/>
    </source>
</evidence>
<evidence type="ECO:0000313" key="7">
    <source>
        <dbReference type="Proteomes" id="UP000652760"/>
    </source>
</evidence>
<reference evidence="7" key="1">
    <citation type="submission" date="2021-01" db="EMBL/GenBank/DDBJ databases">
        <title>Genome public.</title>
        <authorList>
            <person name="Liu C."/>
            <person name="Sun Q."/>
        </authorList>
    </citation>
    <scope>NUCLEOTIDE SEQUENCE [LARGE SCALE GENOMIC DNA]</scope>
    <source>
        <strain evidence="7">YIM B02556</strain>
    </source>
</reference>
<protein>
    <submittedName>
        <fullName evidence="6">LysR family transcriptional regulator</fullName>
    </submittedName>
</protein>
<dbReference type="Pfam" id="PF03466">
    <property type="entry name" value="LysR_substrate"/>
    <property type="match status" value="1"/>
</dbReference>
<dbReference type="PROSITE" id="PS50931">
    <property type="entry name" value="HTH_LYSR"/>
    <property type="match status" value="1"/>
</dbReference>
<dbReference type="PANTHER" id="PTHR30537:SF21">
    <property type="entry name" value="HTH-TYPE TRANSCRIPTIONAL REGULATOR SINR-RELATED"/>
    <property type="match status" value="1"/>
</dbReference>
<dbReference type="CDD" id="cd08422">
    <property type="entry name" value="PBP2_CrgA_like"/>
    <property type="match status" value="1"/>
</dbReference>
<dbReference type="InterPro" id="IPR058163">
    <property type="entry name" value="LysR-type_TF_proteobact-type"/>
</dbReference>
<dbReference type="InterPro" id="IPR000847">
    <property type="entry name" value="LysR_HTH_N"/>
</dbReference>
<dbReference type="SUPFAM" id="SSF46785">
    <property type="entry name" value="Winged helix' DNA-binding domain"/>
    <property type="match status" value="1"/>
</dbReference>
<evidence type="ECO:0000256" key="3">
    <source>
        <dbReference type="ARBA" id="ARBA00023125"/>
    </source>
</evidence>
<sequence>MIALDDLRLLLAIAEHGNLSAAARQLGLLPATASAALKRIERALGARLFERSTRSVRPTDAGAAYLASCRQALDQLDAAAERLAGDRARFAGPVRLAAPSDFGRTILRPWLDEFHDRHPAIRITLLLGDRLADLLRDDLDCALRYGALPDSAFVRRQMAPSRRVPVASPAYLEAHGTPAVPEDLRNHRCLVLLRGQEPLNRWRFTGPAGERGIVVEADRATDDGAVLRDWALAGCGIAHKSWLDVAADVTAGRLRPLLADWSDEDSPLQLLFASGRRRPLRVDALANHLAGRIAAYAAAHPFPAPSHRSAVGDLATGPVAGA</sequence>
<dbReference type="PANTHER" id="PTHR30537">
    <property type="entry name" value="HTH-TYPE TRANSCRIPTIONAL REGULATOR"/>
    <property type="match status" value="1"/>
</dbReference>
<dbReference type="RefSeq" id="WP_200199500.1">
    <property type="nucleotide sequence ID" value="NZ_JAENHM010000093.1"/>
</dbReference>
<keyword evidence="3" id="KW-0238">DNA-binding</keyword>
<evidence type="ECO:0000313" key="6">
    <source>
        <dbReference type="EMBL" id="MBK1842838.1"/>
    </source>
</evidence>
<feature type="domain" description="HTH lysR-type" evidence="5">
    <location>
        <begin position="1"/>
        <end position="59"/>
    </location>
</feature>
<proteinExistence type="inferred from homology"/>
<keyword evidence="7" id="KW-1185">Reference proteome</keyword>
<dbReference type="SUPFAM" id="SSF53850">
    <property type="entry name" value="Periplasmic binding protein-like II"/>
    <property type="match status" value="1"/>
</dbReference>
<name>A0ABS1FHN0_9PROT</name>
<organism evidence="6 7">
    <name type="scientific">Azospirillum endophyticum</name>
    <dbReference type="NCBI Taxonomy" id="2800326"/>
    <lineage>
        <taxon>Bacteria</taxon>
        <taxon>Pseudomonadati</taxon>
        <taxon>Pseudomonadota</taxon>
        <taxon>Alphaproteobacteria</taxon>
        <taxon>Rhodospirillales</taxon>
        <taxon>Azospirillaceae</taxon>
        <taxon>Azospirillum</taxon>
    </lineage>
</organism>
<dbReference type="EMBL" id="JAENHM010000093">
    <property type="protein sequence ID" value="MBK1842838.1"/>
    <property type="molecule type" value="Genomic_DNA"/>
</dbReference>
<dbReference type="InterPro" id="IPR036390">
    <property type="entry name" value="WH_DNA-bd_sf"/>
</dbReference>
<evidence type="ECO:0000256" key="2">
    <source>
        <dbReference type="ARBA" id="ARBA00023015"/>
    </source>
</evidence>
<accession>A0ABS1FHN0</accession>
<dbReference type="Pfam" id="PF00126">
    <property type="entry name" value="HTH_1"/>
    <property type="match status" value="1"/>
</dbReference>
<dbReference type="Gene3D" id="1.10.10.10">
    <property type="entry name" value="Winged helix-like DNA-binding domain superfamily/Winged helix DNA-binding domain"/>
    <property type="match status" value="1"/>
</dbReference>
<dbReference type="InterPro" id="IPR005119">
    <property type="entry name" value="LysR_subst-bd"/>
</dbReference>